<dbReference type="GO" id="GO:0031145">
    <property type="term" value="P:anaphase-promoting complex-dependent catabolic process"/>
    <property type="evidence" value="ECO:0007669"/>
    <property type="project" value="TreeGrafter"/>
</dbReference>
<dbReference type="PANTHER" id="PTHR12830:SF9">
    <property type="entry name" value="ANAPHASE-PROMOTING COMPLEX SUBUNIT 5"/>
    <property type="match status" value="1"/>
</dbReference>
<keyword evidence="3" id="KW-0132">Cell division</keyword>
<dbReference type="InterPro" id="IPR037679">
    <property type="entry name" value="Apc5"/>
</dbReference>
<organism evidence="8 9">
    <name type="scientific">Moniliophthora roreri (strain MCA 2997)</name>
    <name type="common">Cocoa frosty pod rot fungus</name>
    <name type="synonym">Crinipellis roreri</name>
    <dbReference type="NCBI Taxonomy" id="1381753"/>
    <lineage>
        <taxon>Eukaryota</taxon>
        <taxon>Fungi</taxon>
        <taxon>Dikarya</taxon>
        <taxon>Basidiomycota</taxon>
        <taxon>Agaricomycotina</taxon>
        <taxon>Agaricomycetes</taxon>
        <taxon>Agaricomycetidae</taxon>
        <taxon>Agaricales</taxon>
        <taxon>Marasmiineae</taxon>
        <taxon>Marasmiaceae</taxon>
        <taxon>Moniliophthora</taxon>
    </lineage>
</organism>
<protein>
    <recommendedName>
        <fullName evidence="2">Anaphase-promoting complex subunit 5</fullName>
    </recommendedName>
</protein>
<evidence type="ECO:0000313" key="9">
    <source>
        <dbReference type="Proteomes" id="UP000017559"/>
    </source>
</evidence>
<keyword evidence="9" id="KW-1185">Reference proteome</keyword>
<accession>V2Z2A0</accession>
<evidence type="ECO:0000256" key="5">
    <source>
        <dbReference type="ARBA" id="ARBA00022786"/>
    </source>
</evidence>
<feature type="domain" description="Anaphase-promoting complex subunit 5" evidence="7">
    <location>
        <begin position="206"/>
        <end position="283"/>
    </location>
</feature>
<dbReference type="Proteomes" id="UP000017559">
    <property type="component" value="Unassembled WGS sequence"/>
</dbReference>
<dbReference type="GO" id="GO:0005680">
    <property type="term" value="C:anaphase-promoting complex"/>
    <property type="evidence" value="ECO:0007669"/>
    <property type="project" value="InterPro"/>
</dbReference>
<keyword evidence="4" id="KW-0498">Mitosis</keyword>
<sequence length="672" mass="77249">MASVVESSPSSDFVLRPHHIATCALFVLAYRDHDLKQFSPAFQLFLHRLLLDEVSEMAKPRTARSLQDQLLSAPENTGMQEQKFIVAFSNFKLETTDQMVNFFAGVPPLFIEKSEEDEPAVFTPRSIFGYFCRRCFVGFLKLSVTGVIKLHEDFHLWWNNKPNTGYDPVIKDRLNHMDRQIFKTHNDSDYGALPDSYEEWLRGIATGDESLSVDSIRRFFEQRFHEGNESGLRQHGLLNLVRMHYLRNEWSAARKLLLEAINTTRTNGDRLTLQQCVSLLHRFPPEEEGQKPPLNEIQPQLHPLEILYDVKKLLEEKHEQPLSASFSKIVQSISVFNYWAENKFVTIRDVDQWAQHAVQSVVWNAAGCDDLAAIEADTVIAFTESGGDDNNRLTVILNKAYKRARQGKYESALAMLLEPAVWRGLPIHDYGLWAQEVWHVLALRASRRCQHRLLREYILPRRPPGEFNPRHYLYKIPSRTNNKVSDPLYEVIQMKERDHATIAIEPLLIALWHSEFLFRLNYYRTGVLLLADVLLEFGLTKRCKQMVEDIMPQVITGNDIEQRALAAFTLARCTVACRDSLPSALHDAVQWLLMAEKDFLSLEMYRPATDVQYLLSVVYHNLGKEAERNDSAQRHAETEKESKLLEEVATDDMVASVLDIVSRVGAALSLSR</sequence>
<dbReference type="GO" id="GO:0051301">
    <property type="term" value="P:cell division"/>
    <property type="evidence" value="ECO:0007669"/>
    <property type="project" value="UniProtKB-KW"/>
</dbReference>
<dbReference type="STRING" id="1381753.V2Z2A0"/>
<dbReference type="PANTHER" id="PTHR12830">
    <property type="entry name" value="ANAPHASE-PROMOTING COMPLEX SUBUNIT 5"/>
    <property type="match status" value="1"/>
</dbReference>
<comment type="similarity">
    <text evidence="1">Belongs to the APC5 family.</text>
</comment>
<dbReference type="InterPro" id="IPR026000">
    <property type="entry name" value="Apc5_dom"/>
</dbReference>
<evidence type="ECO:0000259" key="7">
    <source>
        <dbReference type="Pfam" id="PF12862"/>
    </source>
</evidence>
<proteinExistence type="inferred from homology"/>
<dbReference type="KEGG" id="mrr:Moror_415"/>
<dbReference type="OrthoDB" id="2504561at2759"/>
<gene>
    <name evidence="8" type="ORF">Moror_415</name>
</gene>
<name>V2Z2A0_MONRO</name>
<evidence type="ECO:0000256" key="4">
    <source>
        <dbReference type="ARBA" id="ARBA00022776"/>
    </source>
</evidence>
<keyword evidence="6" id="KW-0131">Cell cycle</keyword>
<dbReference type="GO" id="GO:0070979">
    <property type="term" value="P:protein K11-linked ubiquitination"/>
    <property type="evidence" value="ECO:0007669"/>
    <property type="project" value="TreeGrafter"/>
</dbReference>
<evidence type="ECO:0000256" key="6">
    <source>
        <dbReference type="ARBA" id="ARBA00023306"/>
    </source>
</evidence>
<dbReference type="GO" id="GO:0045842">
    <property type="term" value="P:positive regulation of mitotic metaphase/anaphase transition"/>
    <property type="evidence" value="ECO:0007669"/>
    <property type="project" value="TreeGrafter"/>
</dbReference>
<keyword evidence="5" id="KW-0833">Ubl conjugation pathway</keyword>
<comment type="caution">
    <text evidence="8">The sequence shown here is derived from an EMBL/GenBank/DDBJ whole genome shotgun (WGS) entry which is preliminary data.</text>
</comment>
<evidence type="ECO:0000256" key="1">
    <source>
        <dbReference type="ARBA" id="ARBA00007450"/>
    </source>
</evidence>
<dbReference type="EMBL" id="AWSO01000011">
    <property type="protein sequence ID" value="ESK98089.1"/>
    <property type="molecule type" value="Genomic_DNA"/>
</dbReference>
<dbReference type="AlphaFoldDB" id="V2Z2A0"/>
<evidence type="ECO:0000313" key="8">
    <source>
        <dbReference type="EMBL" id="ESK98089.1"/>
    </source>
</evidence>
<dbReference type="Pfam" id="PF12862">
    <property type="entry name" value="ANAPC5"/>
    <property type="match status" value="1"/>
</dbReference>
<dbReference type="HOGENOM" id="CLU_025689_0_0_1"/>
<reference evidence="8 9" key="1">
    <citation type="journal article" date="2014" name="BMC Genomics">
        <title>Genome and secretome analysis of the hemibiotrophic fungal pathogen, Moniliophthora roreri, which causes frosty pod rot disease of cacao: mechanisms of the biotrophic and necrotrophic phases.</title>
        <authorList>
            <person name="Meinhardt L.W."/>
            <person name="Costa G.G.L."/>
            <person name="Thomazella D.P.T."/>
            <person name="Teixeira P.J.P.L."/>
            <person name="Carazzolle M.F."/>
            <person name="Schuster S.C."/>
            <person name="Carlson J.E."/>
            <person name="Guiltinan M.J."/>
            <person name="Mieczkowski P."/>
            <person name="Farmer A."/>
            <person name="Ramaraj T."/>
            <person name="Crozier J."/>
            <person name="Davis R.E."/>
            <person name="Shao J."/>
            <person name="Melnick R.L."/>
            <person name="Pereira G.A.G."/>
            <person name="Bailey B.A."/>
        </authorList>
    </citation>
    <scope>NUCLEOTIDE SEQUENCE [LARGE SCALE GENOMIC DNA]</scope>
    <source>
        <strain evidence="8 9">MCA 2997</strain>
    </source>
</reference>
<evidence type="ECO:0000256" key="3">
    <source>
        <dbReference type="ARBA" id="ARBA00022618"/>
    </source>
</evidence>
<evidence type="ECO:0000256" key="2">
    <source>
        <dbReference type="ARBA" id="ARBA00016066"/>
    </source>
</evidence>
<dbReference type="CDD" id="cd16270">
    <property type="entry name" value="Apc5_N"/>
    <property type="match status" value="1"/>
</dbReference>